<sequence length="159" mass="17174">MKALTTLLALSFLAPSTVFAAPTAASNVVLKPVNNNLETQVCYVAATKGLNAAKLFVAKQDMTFSSFSRSVTCNGVSIEDFANKYAVKSNANEEAIKQQLSTYKLVALDNKESQLCVDAVVLGEQRARAKHGIDDEVVFCNSKTLGSFARSFRNKNVTL</sequence>
<organism evidence="2 3">
    <name type="scientific">Glaciecola siphonariae</name>
    <dbReference type="NCBI Taxonomy" id="521012"/>
    <lineage>
        <taxon>Bacteria</taxon>
        <taxon>Pseudomonadati</taxon>
        <taxon>Pseudomonadota</taxon>
        <taxon>Gammaproteobacteria</taxon>
        <taxon>Alteromonadales</taxon>
        <taxon>Alteromonadaceae</taxon>
        <taxon>Glaciecola</taxon>
    </lineage>
</organism>
<comment type="caution">
    <text evidence="2">The sequence shown here is derived from an EMBL/GenBank/DDBJ whole genome shotgun (WGS) entry which is preliminary data.</text>
</comment>
<evidence type="ECO:0000313" key="2">
    <source>
        <dbReference type="EMBL" id="MFC4700208.1"/>
    </source>
</evidence>
<proteinExistence type="predicted"/>
<dbReference type="Proteomes" id="UP001595897">
    <property type="component" value="Unassembled WGS sequence"/>
</dbReference>
<feature type="signal peptide" evidence="1">
    <location>
        <begin position="1"/>
        <end position="20"/>
    </location>
</feature>
<dbReference type="RefSeq" id="WP_382407429.1">
    <property type="nucleotide sequence ID" value="NZ_JBHSGU010000002.1"/>
</dbReference>
<feature type="chain" id="PRO_5045377658" description="DUF3718 domain-containing protein" evidence="1">
    <location>
        <begin position="21"/>
        <end position="159"/>
    </location>
</feature>
<evidence type="ECO:0000313" key="3">
    <source>
        <dbReference type="Proteomes" id="UP001595897"/>
    </source>
</evidence>
<accession>A0ABV9LX03</accession>
<gene>
    <name evidence="2" type="ORF">ACFO4O_08580</name>
</gene>
<dbReference type="EMBL" id="JBHSGU010000002">
    <property type="protein sequence ID" value="MFC4700208.1"/>
    <property type="molecule type" value="Genomic_DNA"/>
</dbReference>
<keyword evidence="1" id="KW-0732">Signal</keyword>
<name>A0ABV9LX03_9ALTE</name>
<reference evidence="3" key="1">
    <citation type="journal article" date="2019" name="Int. J. Syst. Evol. Microbiol.">
        <title>The Global Catalogue of Microorganisms (GCM) 10K type strain sequencing project: providing services to taxonomists for standard genome sequencing and annotation.</title>
        <authorList>
            <consortium name="The Broad Institute Genomics Platform"/>
            <consortium name="The Broad Institute Genome Sequencing Center for Infectious Disease"/>
            <person name="Wu L."/>
            <person name="Ma J."/>
        </authorList>
    </citation>
    <scope>NUCLEOTIDE SEQUENCE [LARGE SCALE GENOMIC DNA]</scope>
    <source>
        <strain evidence="3">KACC 12507</strain>
    </source>
</reference>
<evidence type="ECO:0008006" key="4">
    <source>
        <dbReference type="Google" id="ProtNLM"/>
    </source>
</evidence>
<protein>
    <recommendedName>
        <fullName evidence="4">DUF3718 domain-containing protein</fullName>
    </recommendedName>
</protein>
<keyword evidence="3" id="KW-1185">Reference proteome</keyword>
<evidence type="ECO:0000256" key="1">
    <source>
        <dbReference type="SAM" id="SignalP"/>
    </source>
</evidence>